<evidence type="ECO:0000313" key="2">
    <source>
        <dbReference type="Proteomes" id="UP000292235"/>
    </source>
</evidence>
<dbReference type="AlphaFoldDB" id="A0A4P6PYW9"/>
<organism evidence="1 2">
    <name type="scientific">Streptomonospora litoralis</name>
    <dbReference type="NCBI Taxonomy" id="2498135"/>
    <lineage>
        <taxon>Bacteria</taxon>
        <taxon>Bacillati</taxon>
        <taxon>Actinomycetota</taxon>
        <taxon>Actinomycetes</taxon>
        <taxon>Streptosporangiales</taxon>
        <taxon>Nocardiopsidaceae</taxon>
        <taxon>Streptomonospora</taxon>
    </lineage>
</organism>
<dbReference type="Proteomes" id="UP000292235">
    <property type="component" value="Chromosome"/>
</dbReference>
<reference evidence="1 2" key="1">
    <citation type="submission" date="2019-02" db="EMBL/GenBank/DDBJ databases">
        <authorList>
            <person name="Khodamoradi S."/>
            <person name="Hahnke R.L."/>
            <person name="Kaempfer P."/>
            <person name="Schumann P."/>
            <person name="Rohde M."/>
            <person name="Steinert M."/>
            <person name="Luzhetskyy A."/>
            <person name="Wink J."/>
            <person name="Ruckert C."/>
        </authorList>
    </citation>
    <scope>NUCLEOTIDE SEQUENCE [LARGE SCALE GENOMIC DNA]</scope>
    <source>
        <strain evidence="1 2">M2</strain>
    </source>
</reference>
<keyword evidence="2" id="KW-1185">Reference proteome</keyword>
<evidence type="ECO:0000313" key="1">
    <source>
        <dbReference type="EMBL" id="QBI52081.1"/>
    </source>
</evidence>
<dbReference type="OrthoDB" id="5195786at2"/>
<dbReference type="RefSeq" id="WP_131096687.1">
    <property type="nucleotide sequence ID" value="NZ_CP036455.1"/>
</dbReference>
<sequence length="86" mass="8906">MVSVDIAADLNAEDETGYVWTFLDEARDPSIIVAGAVVVAGDDDAPAVAVVVDVTTHPSGSMVHLDVLPGALEQYVALARRVDTAA</sequence>
<name>A0A4P6PYW9_9ACTN</name>
<protein>
    <submittedName>
        <fullName evidence="1">Uncharacterized protein</fullName>
    </submittedName>
</protein>
<dbReference type="KEGG" id="strr:EKD16_01320"/>
<accession>A0A4P6PYW9</accession>
<proteinExistence type="predicted"/>
<gene>
    <name evidence="1" type="ORF">EKD16_01320</name>
</gene>
<dbReference type="EMBL" id="CP036455">
    <property type="protein sequence ID" value="QBI52081.1"/>
    <property type="molecule type" value="Genomic_DNA"/>
</dbReference>